<evidence type="ECO:0000313" key="14">
    <source>
        <dbReference type="Proteomes" id="UP001256588"/>
    </source>
</evidence>
<gene>
    <name evidence="12" type="primary">fluC</name>
    <name evidence="12" type="synonym">crcB</name>
    <name evidence="13" type="ORF">J2W68_000059</name>
</gene>
<comment type="caution">
    <text evidence="13">The sequence shown here is derived from an EMBL/GenBank/DDBJ whole genome shotgun (WGS) entry which is preliminary data.</text>
</comment>
<evidence type="ECO:0000256" key="9">
    <source>
        <dbReference type="ARBA" id="ARBA00023303"/>
    </source>
</evidence>
<feature type="transmembrane region" description="Helical" evidence="12">
    <location>
        <begin position="109"/>
        <end position="131"/>
    </location>
</feature>
<reference evidence="13 14" key="1">
    <citation type="submission" date="2023-07" db="EMBL/GenBank/DDBJ databases">
        <title>Sorghum-associated microbial communities from plants grown in Nebraska, USA.</title>
        <authorList>
            <person name="Schachtman D."/>
        </authorList>
    </citation>
    <scope>NUCLEOTIDE SEQUENCE [LARGE SCALE GENOMIC DNA]</scope>
    <source>
        <strain evidence="13 14">4099</strain>
    </source>
</reference>
<evidence type="ECO:0000256" key="6">
    <source>
        <dbReference type="ARBA" id="ARBA00023053"/>
    </source>
</evidence>
<evidence type="ECO:0000256" key="8">
    <source>
        <dbReference type="ARBA" id="ARBA00023136"/>
    </source>
</evidence>
<comment type="subcellular location">
    <subcellularLocation>
        <location evidence="1 12">Cell membrane</location>
        <topology evidence="1 12">Multi-pass membrane protein</topology>
    </subcellularLocation>
</comment>
<dbReference type="NCBIfam" id="NF010799">
    <property type="entry name" value="PRK14203.1"/>
    <property type="match status" value="1"/>
</dbReference>
<feature type="transmembrane region" description="Helical" evidence="12">
    <location>
        <begin position="71"/>
        <end position="97"/>
    </location>
</feature>
<keyword evidence="6 12" id="KW-0915">Sodium</keyword>
<comment type="function">
    <text evidence="12">Fluoride-specific ion channel. Important for reducing fluoride concentration in the cell, thus reducing its toxicity.</text>
</comment>
<keyword evidence="12" id="KW-0479">Metal-binding</keyword>
<evidence type="ECO:0000313" key="13">
    <source>
        <dbReference type="EMBL" id="MDR7191357.1"/>
    </source>
</evidence>
<evidence type="ECO:0000256" key="7">
    <source>
        <dbReference type="ARBA" id="ARBA00023065"/>
    </source>
</evidence>
<evidence type="ECO:0000256" key="5">
    <source>
        <dbReference type="ARBA" id="ARBA00022989"/>
    </source>
</evidence>
<evidence type="ECO:0000256" key="1">
    <source>
        <dbReference type="ARBA" id="ARBA00004651"/>
    </source>
</evidence>
<dbReference type="InterPro" id="IPR003691">
    <property type="entry name" value="FluC"/>
</dbReference>
<comment type="catalytic activity">
    <reaction evidence="11">
        <text>fluoride(in) = fluoride(out)</text>
        <dbReference type="Rhea" id="RHEA:76159"/>
        <dbReference type="ChEBI" id="CHEBI:17051"/>
    </reaction>
    <physiologicalReaction direction="left-to-right" evidence="11">
        <dbReference type="Rhea" id="RHEA:76160"/>
    </physiologicalReaction>
</comment>
<evidence type="ECO:0000256" key="11">
    <source>
        <dbReference type="ARBA" id="ARBA00035585"/>
    </source>
</evidence>
<evidence type="ECO:0000256" key="2">
    <source>
        <dbReference type="ARBA" id="ARBA00022475"/>
    </source>
</evidence>
<comment type="activity regulation">
    <text evidence="12">Na(+) is not transported, but it plays an essential structural role and its presence is essential for fluoride channel function.</text>
</comment>
<feature type="binding site" evidence="12">
    <location>
        <position position="81"/>
    </location>
    <ligand>
        <name>Na(+)</name>
        <dbReference type="ChEBI" id="CHEBI:29101"/>
        <note>structural</note>
    </ligand>
</feature>
<accession>A0ABU1XRI3</accession>
<name>A0ABU1XRI3_9GAMM</name>
<dbReference type="RefSeq" id="WP_310152571.1">
    <property type="nucleotide sequence ID" value="NZ_JAVDWO010000001.1"/>
</dbReference>
<keyword evidence="9 12" id="KW-0407">Ion channel</keyword>
<keyword evidence="5 12" id="KW-1133">Transmembrane helix</keyword>
<feature type="binding site" evidence="12">
    <location>
        <position position="84"/>
    </location>
    <ligand>
        <name>Na(+)</name>
        <dbReference type="ChEBI" id="CHEBI:29101"/>
        <note>structural</note>
    </ligand>
</feature>
<keyword evidence="2 12" id="KW-1003">Cell membrane</keyword>
<comment type="similarity">
    <text evidence="10 12">Belongs to the fluoride channel Fluc/FEX (TC 1.A.43) family.</text>
</comment>
<dbReference type="PANTHER" id="PTHR28259">
    <property type="entry name" value="FLUORIDE EXPORT PROTEIN 1-RELATED"/>
    <property type="match status" value="1"/>
</dbReference>
<proteinExistence type="inferred from homology"/>
<sequence length="134" mass="13835">MHWALQLMGVAIGGALGGAARFWLSGLVARRIGETFPWGTLVVNLSGAFAIGVLAALLTDRPGHAVLHASLWTGLVIGVLGSYTTVSSFSLQTLALLRDGEYARAVGNVAASLIGCLAAVSAGYLLMLQVWGRG</sequence>
<feature type="transmembrane region" description="Helical" evidence="12">
    <location>
        <begin position="36"/>
        <end position="59"/>
    </location>
</feature>
<dbReference type="PANTHER" id="PTHR28259:SF1">
    <property type="entry name" value="FLUORIDE EXPORT PROTEIN 1-RELATED"/>
    <property type="match status" value="1"/>
</dbReference>
<evidence type="ECO:0000256" key="3">
    <source>
        <dbReference type="ARBA" id="ARBA00022519"/>
    </source>
</evidence>
<protein>
    <recommendedName>
        <fullName evidence="12">Fluoride-specific ion channel FluC</fullName>
    </recommendedName>
</protein>
<feature type="transmembrane region" description="Helical" evidence="12">
    <location>
        <begin position="6"/>
        <end position="24"/>
    </location>
</feature>
<evidence type="ECO:0000256" key="10">
    <source>
        <dbReference type="ARBA" id="ARBA00035120"/>
    </source>
</evidence>
<organism evidence="13 14">
    <name type="scientific">Luteimonas terrae</name>
    <dbReference type="NCBI Taxonomy" id="1530191"/>
    <lineage>
        <taxon>Bacteria</taxon>
        <taxon>Pseudomonadati</taxon>
        <taxon>Pseudomonadota</taxon>
        <taxon>Gammaproteobacteria</taxon>
        <taxon>Lysobacterales</taxon>
        <taxon>Lysobacteraceae</taxon>
        <taxon>Luteimonas</taxon>
    </lineage>
</organism>
<evidence type="ECO:0000256" key="4">
    <source>
        <dbReference type="ARBA" id="ARBA00022692"/>
    </source>
</evidence>
<keyword evidence="8 12" id="KW-0472">Membrane</keyword>
<keyword evidence="7 12" id="KW-0406">Ion transport</keyword>
<dbReference type="NCBIfam" id="TIGR00494">
    <property type="entry name" value="crcB"/>
    <property type="match status" value="1"/>
</dbReference>
<dbReference type="Proteomes" id="UP001256588">
    <property type="component" value="Unassembled WGS sequence"/>
</dbReference>
<keyword evidence="3" id="KW-0997">Cell inner membrane</keyword>
<evidence type="ECO:0000256" key="12">
    <source>
        <dbReference type="HAMAP-Rule" id="MF_00454"/>
    </source>
</evidence>
<dbReference type="HAMAP" id="MF_00454">
    <property type="entry name" value="FluC"/>
    <property type="match status" value="1"/>
</dbReference>
<dbReference type="EMBL" id="JAVDWO010000001">
    <property type="protein sequence ID" value="MDR7191357.1"/>
    <property type="molecule type" value="Genomic_DNA"/>
</dbReference>
<keyword evidence="14" id="KW-1185">Reference proteome</keyword>
<keyword evidence="12" id="KW-0813">Transport</keyword>
<dbReference type="Pfam" id="PF02537">
    <property type="entry name" value="CRCB"/>
    <property type="match status" value="1"/>
</dbReference>
<keyword evidence="4 12" id="KW-0812">Transmembrane</keyword>